<reference evidence="2" key="1">
    <citation type="submission" date="2021-02" db="EMBL/GenBank/DDBJ databases">
        <title>Metagenome analyses of Stigonema ocellatum DSM 106950, Chlorogloea purpurea SAG 13.99 and Gomphosphaeria aponina DSM 107014.</title>
        <authorList>
            <person name="Marter P."/>
            <person name="Huang S."/>
        </authorList>
    </citation>
    <scope>NUCLEOTIDE SEQUENCE</scope>
    <source>
        <strain evidence="2">JP213</strain>
    </source>
</reference>
<sequence length="331" mass="37789">MLSRVADAIYWLNRYIERAENVARFVEVNLNLMLDLPAGITQQWEPVVNTTGDLPLFKSRYGIANSDNVIQFLTFDAAYSNSIFSCLQRARENARSIREIISSEMWEEVNTFYYMVKEAAEKGVQTTLPDFFTQVKLSSHRFAGVMDATMTHNEGWHFGQMGRLLERADKTARILDVKYFYLLPSAEWVGTPLDQIQWIALLKSASAYEMYRKSQRRIIPSSVAQFLILNRQFPRSIHFSLWQAQQCLYEITGTPYGNWCNGAERNLGRLCSSLGYLTIEDIIQKGLHEFLDQMQLEMNGVGHEISATFFGVEPVTPASTGSFQSAAQIIL</sequence>
<dbReference type="Pfam" id="PF04168">
    <property type="entry name" value="Alpha-E"/>
    <property type="match status" value="1"/>
</dbReference>
<dbReference type="InterPro" id="IPR051680">
    <property type="entry name" value="ATP-dep_Glu-Cys_Ligase-2"/>
</dbReference>
<organism evidence="2 3">
    <name type="scientific">Gomphosphaeria aponina SAG 52.96 = DSM 107014</name>
    <dbReference type="NCBI Taxonomy" id="1521640"/>
    <lineage>
        <taxon>Bacteria</taxon>
        <taxon>Bacillati</taxon>
        <taxon>Cyanobacteriota</taxon>
        <taxon>Cyanophyceae</taxon>
        <taxon>Oscillatoriophycideae</taxon>
        <taxon>Chroococcales</taxon>
        <taxon>Gomphosphaeriaceae</taxon>
        <taxon>Gomphosphaeria</taxon>
    </lineage>
</organism>
<dbReference type="AlphaFoldDB" id="A0A941GNR9"/>
<evidence type="ECO:0000313" key="3">
    <source>
        <dbReference type="Proteomes" id="UP000767446"/>
    </source>
</evidence>
<name>A0A941GNR9_9CHRO</name>
<evidence type="ECO:0000259" key="1">
    <source>
        <dbReference type="Pfam" id="PF04168"/>
    </source>
</evidence>
<dbReference type="EMBL" id="JADQBC010000020">
    <property type="protein sequence ID" value="MBR8827119.1"/>
    <property type="molecule type" value="Genomic_DNA"/>
</dbReference>
<dbReference type="InterPro" id="IPR007296">
    <property type="entry name" value="DUF403"/>
</dbReference>
<dbReference type="PANTHER" id="PTHR34595">
    <property type="entry name" value="BLR5612 PROTEIN"/>
    <property type="match status" value="1"/>
</dbReference>
<evidence type="ECO:0000313" key="2">
    <source>
        <dbReference type="EMBL" id="MBR8827119.1"/>
    </source>
</evidence>
<gene>
    <name evidence="2" type="ORF">DSM107014_04305</name>
</gene>
<dbReference type="PANTHER" id="PTHR34595:SF7">
    <property type="entry name" value="SLL1039 PROTEIN"/>
    <property type="match status" value="1"/>
</dbReference>
<proteinExistence type="predicted"/>
<feature type="domain" description="DUF403" evidence="1">
    <location>
        <begin position="1"/>
        <end position="310"/>
    </location>
</feature>
<protein>
    <submittedName>
        <fullName evidence="2">Alpha-E domain-containing protein</fullName>
    </submittedName>
</protein>
<accession>A0A941GNR9</accession>
<comment type="caution">
    <text evidence="2">The sequence shown here is derived from an EMBL/GenBank/DDBJ whole genome shotgun (WGS) entry which is preliminary data.</text>
</comment>
<dbReference type="Proteomes" id="UP000767446">
    <property type="component" value="Unassembled WGS sequence"/>
</dbReference>